<reference evidence="1 2" key="1">
    <citation type="submission" date="2018-12" db="EMBL/GenBank/DDBJ databases">
        <title>Genome of Verticillium dahliae isolate Getta Getta.</title>
        <authorList>
            <person name="Gardiner D.M."/>
        </authorList>
    </citation>
    <scope>NUCLEOTIDE SEQUENCE [LARGE SCALE GENOMIC DNA]</scope>
    <source>
        <strain evidence="1 2">Getta Getta</strain>
    </source>
</reference>
<name>A0A444S6Q7_VERDA</name>
<evidence type="ECO:0000313" key="1">
    <source>
        <dbReference type="EMBL" id="RXG49078.1"/>
    </source>
</evidence>
<evidence type="ECO:0000313" key="2">
    <source>
        <dbReference type="Proteomes" id="UP000288725"/>
    </source>
</evidence>
<dbReference type="EMBL" id="RSDZ01000019">
    <property type="protein sequence ID" value="RXG49078.1"/>
    <property type="molecule type" value="Genomic_DNA"/>
</dbReference>
<gene>
    <name evidence="1" type="ORF">VDGE_04783</name>
</gene>
<protein>
    <submittedName>
        <fullName evidence="1">Uncharacterized protein</fullName>
    </submittedName>
</protein>
<sequence length="509" mass="57865">MTILILEPDVHDRARTSIQRSAAQHAEDGRLLSHIHLHVDMPLLKNPHENPLPCREPIEETTEVSAYFSAQLHALYEQLAAYHARPAASLADARLAQMDEEKGVQVEITVGCQSFTRFPHCQHLIYHARRLTLHDPKTLPVLPFVRKLRILPGSGPRQDFYFSRVRPVSLHVPLACLAHLPSVAEIDCPWLWERLPFPAAGRPMRHFTRVWEGPWRDARHEFGAAVMQQKELLGLPVPSTLTKARLWFWQPGLACEDDQALIMPDLVAPAKQDPLSVGLRMLAAQLQELDLRAFLTEHIFPSPDAPSSTQWSHLRRLTIEFHPLRPDGRWYFVGPRGEDPHPKGFAISKADHYPPLQTTTEDEEVDEQWNEDPEGGEEVDFFPDVFRTQPSPETIEPLLSAFASAVKNMGALEDAELFAYLAWCPSDSRAEEYGDEAPYDSENGVHRWGVRYLTAKGGDEDTVEGVVQWQIGDWRPSQSVLDLFEGLGRQEWLDFTFEEQRKIKSHGVA</sequence>
<accession>A0A444S6Q7</accession>
<dbReference type="AlphaFoldDB" id="A0A444S6Q7"/>
<organism evidence="1 2">
    <name type="scientific">Verticillium dahliae</name>
    <name type="common">Verticillium wilt</name>
    <dbReference type="NCBI Taxonomy" id="27337"/>
    <lineage>
        <taxon>Eukaryota</taxon>
        <taxon>Fungi</taxon>
        <taxon>Dikarya</taxon>
        <taxon>Ascomycota</taxon>
        <taxon>Pezizomycotina</taxon>
        <taxon>Sordariomycetes</taxon>
        <taxon>Hypocreomycetidae</taxon>
        <taxon>Glomerellales</taxon>
        <taxon>Plectosphaerellaceae</taxon>
        <taxon>Verticillium</taxon>
    </lineage>
</organism>
<proteinExistence type="predicted"/>
<dbReference type="Proteomes" id="UP000288725">
    <property type="component" value="Chromosome 3"/>
</dbReference>
<comment type="caution">
    <text evidence="1">The sequence shown here is derived from an EMBL/GenBank/DDBJ whole genome shotgun (WGS) entry which is preliminary data.</text>
</comment>